<reference evidence="1" key="2">
    <citation type="journal article" date="2018" name="Environ. Sci. Technol.">
        <title>The Toxicogenome of Hyalella azteca: A Model for Sediment Ecotoxicology and Evolutionary Toxicology.</title>
        <authorList>
            <person name="Poynton H.C."/>
            <person name="Hasenbein S."/>
            <person name="Benoit J.B."/>
            <person name="Sepulveda M.S."/>
            <person name="Poelchau M.F."/>
            <person name="Hughes D.S.T."/>
            <person name="Murali S.C."/>
            <person name="Chen S."/>
            <person name="Glastad K.M."/>
            <person name="Goodisman M.A.D."/>
            <person name="Werren J.H."/>
            <person name="Vineis J.H."/>
            <person name="Bowen J.L."/>
            <person name="Friedrich M."/>
            <person name="Jones J."/>
            <person name="Robertson H.M."/>
            <person name="Feyereisen R."/>
            <person name="Mechler-Hickson A."/>
            <person name="Mathers N."/>
            <person name="Lee C.E."/>
            <person name="Colbourne J.K."/>
            <person name="Biales A."/>
            <person name="Johnston J.S."/>
            <person name="Wellborn G.A."/>
            <person name="Rosendale A.J."/>
            <person name="Cridge A.G."/>
            <person name="Munoz-Torres M.C."/>
            <person name="Bain P.A."/>
            <person name="Manny A.R."/>
            <person name="Major K.M."/>
            <person name="Lambert F.N."/>
            <person name="Vulpe C.D."/>
            <person name="Tuck P."/>
            <person name="Blalock B.J."/>
            <person name="Lin Y.Y."/>
            <person name="Smith M.E."/>
            <person name="Ochoa-Acuna H."/>
            <person name="Chen M.M."/>
            <person name="Childers C.P."/>
            <person name="Qu J."/>
            <person name="Dugan S."/>
            <person name="Lee S.L."/>
            <person name="Chao H."/>
            <person name="Dinh H."/>
            <person name="Han Y."/>
            <person name="Doddapaneni H."/>
            <person name="Worley K.C."/>
            <person name="Muzny D.M."/>
            <person name="Gibbs R.A."/>
            <person name="Richards S."/>
        </authorList>
    </citation>
    <scope>NUCLEOTIDE SEQUENCE</scope>
    <source>
        <strain evidence="1">HAZT.00-mixed</strain>
        <tissue evidence="1">Whole organism</tissue>
    </source>
</reference>
<gene>
    <name evidence="1" type="ORF">HAZT_HAZT001431</name>
</gene>
<evidence type="ECO:0000313" key="1">
    <source>
        <dbReference type="EMBL" id="KAA0199778.1"/>
    </source>
</evidence>
<dbReference type="Proteomes" id="UP000711488">
    <property type="component" value="Unassembled WGS sequence"/>
</dbReference>
<name>A0A6A0H4W5_HYAAZ</name>
<reference evidence="1" key="1">
    <citation type="submission" date="2014-08" db="EMBL/GenBank/DDBJ databases">
        <authorList>
            <person name="Murali S."/>
            <person name="Richards S."/>
            <person name="Bandaranaike D."/>
            <person name="Bellair M."/>
            <person name="Blankenburg K."/>
            <person name="Chao H."/>
            <person name="Dinh H."/>
            <person name="Doddapaneni H."/>
            <person name="Dugan-Rocha S."/>
            <person name="Elkadiri S."/>
            <person name="Gnanaolivu R."/>
            <person name="Hughes D."/>
            <person name="Lee S."/>
            <person name="Li M."/>
            <person name="Ming W."/>
            <person name="Munidasa M."/>
            <person name="Muniz J."/>
            <person name="Nguyen L."/>
            <person name="Osuji N."/>
            <person name="Pu L.-L."/>
            <person name="Puazo M."/>
            <person name="Skinner E."/>
            <person name="Qu C."/>
            <person name="Quiroz J."/>
            <person name="Raj R."/>
            <person name="Weissenberger G."/>
            <person name="Xin Y."/>
            <person name="Zou X."/>
            <person name="Han Y."/>
            <person name="Worley K."/>
            <person name="Muzny D."/>
            <person name="Gibbs R."/>
        </authorList>
    </citation>
    <scope>NUCLEOTIDE SEQUENCE</scope>
    <source>
        <strain evidence="1">HAZT.00-mixed</strain>
        <tissue evidence="1">Whole organism</tissue>
    </source>
</reference>
<organism evidence="1">
    <name type="scientific">Hyalella azteca</name>
    <name type="common">Amphipod</name>
    <dbReference type="NCBI Taxonomy" id="294128"/>
    <lineage>
        <taxon>Eukaryota</taxon>
        <taxon>Metazoa</taxon>
        <taxon>Ecdysozoa</taxon>
        <taxon>Arthropoda</taxon>
        <taxon>Crustacea</taxon>
        <taxon>Multicrustacea</taxon>
        <taxon>Malacostraca</taxon>
        <taxon>Eumalacostraca</taxon>
        <taxon>Peracarida</taxon>
        <taxon>Amphipoda</taxon>
        <taxon>Senticaudata</taxon>
        <taxon>Talitrida</taxon>
        <taxon>Talitroidea</taxon>
        <taxon>Hyalellidae</taxon>
        <taxon>Hyalella</taxon>
    </lineage>
</organism>
<dbReference type="EMBL" id="JQDR03006717">
    <property type="protein sequence ID" value="KAA0199778.1"/>
    <property type="molecule type" value="Genomic_DNA"/>
</dbReference>
<accession>A0A6A0H4W5</accession>
<proteinExistence type="predicted"/>
<sequence>MISTFLTLTSHLSKLENKYSYKRGLGTLFPLTCYPLFPLARYPPFPLARYPLFPLARYPLFPRTRYPLFPLARYPPFPLARYPLFPPVSYTHLDASGGSSGSSSGGSFAPCEISLEERLLQAAPIWYLPDLHRLGAVHLLQAQRVGVPCF</sequence>
<protein>
    <submittedName>
        <fullName evidence="1">Uncharacterized protein</fullName>
    </submittedName>
</protein>
<comment type="caution">
    <text evidence="1">The sequence shown here is derived from an EMBL/GenBank/DDBJ whole genome shotgun (WGS) entry which is preliminary data.</text>
</comment>
<reference evidence="1" key="3">
    <citation type="submission" date="2019-06" db="EMBL/GenBank/DDBJ databases">
        <authorList>
            <person name="Poynton C."/>
            <person name="Hasenbein S."/>
            <person name="Benoit J.B."/>
            <person name="Sepulveda M.S."/>
            <person name="Poelchau M.F."/>
            <person name="Murali S.C."/>
            <person name="Chen S."/>
            <person name="Glastad K.M."/>
            <person name="Werren J.H."/>
            <person name="Vineis J.H."/>
            <person name="Bowen J.L."/>
            <person name="Friedrich M."/>
            <person name="Jones J."/>
            <person name="Robertson H.M."/>
            <person name="Feyereisen R."/>
            <person name="Mechler-Hickson A."/>
            <person name="Mathers N."/>
            <person name="Lee C.E."/>
            <person name="Colbourne J.K."/>
            <person name="Biales A."/>
            <person name="Johnston J.S."/>
            <person name="Wellborn G.A."/>
            <person name="Rosendale A.J."/>
            <person name="Cridge A.G."/>
            <person name="Munoz-Torres M.C."/>
            <person name="Bain P.A."/>
            <person name="Manny A.R."/>
            <person name="Major K.M."/>
            <person name="Lambert F.N."/>
            <person name="Vulpe C.D."/>
            <person name="Tuck P."/>
            <person name="Blalock B.J."/>
            <person name="Lin Y.-Y."/>
            <person name="Smith M.E."/>
            <person name="Ochoa-Acuna H."/>
            <person name="Chen M.-J.M."/>
            <person name="Childers C.P."/>
            <person name="Qu J."/>
            <person name="Dugan S."/>
            <person name="Lee S.L."/>
            <person name="Chao H."/>
            <person name="Dinh H."/>
            <person name="Han Y."/>
            <person name="Doddapaneni H."/>
            <person name="Worley K.C."/>
            <person name="Muzny D.M."/>
            <person name="Gibbs R.A."/>
            <person name="Richards S."/>
        </authorList>
    </citation>
    <scope>NUCLEOTIDE SEQUENCE</scope>
    <source>
        <strain evidence="1">HAZT.00-mixed</strain>
        <tissue evidence="1">Whole organism</tissue>
    </source>
</reference>
<dbReference type="AlphaFoldDB" id="A0A6A0H4W5"/>